<sequence length="309" mass="33883">MTGYKRVFLGCWVSLDEQDRLCEVSLDSSIVEEVSGLSDQQIDSIFQAYYLLVSCPPPSSQDTPRGRYTFQSHHYTRRHPLRPIKVAANANTPPQSPPQRPEKRPRPDSYTGITTRGSGRTKKVSLPRRRGGSRQNSSQEKIDSLRVSDDLNHSATTSTSPGEIPSPPQSVMLEEHSPPPNNDMALVDSHLPVESSASIVEENLQHVSPAPEPFPTDEKADLAVSTNELVTTSGAATGSASSITLISLPEADTQPECLDQTCPLVACTHPVSTVESTDSPQYTRLLHLDRENLNTKSYIALFQTHESLI</sequence>
<dbReference type="AlphaFoldDB" id="A0A2J6TFZ2"/>
<accession>A0A2J6TFZ2</accession>
<gene>
    <name evidence="2" type="ORF">K444DRAFT_662122</name>
</gene>
<dbReference type="Proteomes" id="UP000235371">
    <property type="component" value="Unassembled WGS sequence"/>
</dbReference>
<evidence type="ECO:0000313" key="3">
    <source>
        <dbReference type="Proteomes" id="UP000235371"/>
    </source>
</evidence>
<protein>
    <submittedName>
        <fullName evidence="2">Uncharacterized protein</fullName>
    </submittedName>
</protein>
<dbReference type="InParanoid" id="A0A2J6TFZ2"/>
<name>A0A2J6TFZ2_9HELO</name>
<feature type="compositionally biased region" description="Basic and acidic residues" evidence="1">
    <location>
        <begin position="140"/>
        <end position="152"/>
    </location>
</feature>
<reference evidence="2 3" key="1">
    <citation type="submission" date="2016-04" db="EMBL/GenBank/DDBJ databases">
        <title>A degradative enzymes factory behind the ericoid mycorrhizal symbiosis.</title>
        <authorList>
            <consortium name="DOE Joint Genome Institute"/>
            <person name="Martino E."/>
            <person name="Morin E."/>
            <person name="Grelet G."/>
            <person name="Kuo A."/>
            <person name="Kohler A."/>
            <person name="Daghino S."/>
            <person name="Barry K."/>
            <person name="Choi C."/>
            <person name="Cichocki N."/>
            <person name="Clum A."/>
            <person name="Copeland A."/>
            <person name="Hainaut M."/>
            <person name="Haridas S."/>
            <person name="Labutti K."/>
            <person name="Lindquist E."/>
            <person name="Lipzen A."/>
            <person name="Khouja H.-R."/>
            <person name="Murat C."/>
            <person name="Ohm R."/>
            <person name="Olson A."/>
            <person name="Spatafora J."/>
            <person name="Veneault-Fourrey C."/>
            <person name="Henrissat B."/>
            <person name="Grigoriev I."/>
            <person name="Martin F."/>
            <person name="Perotto S."/>
        </authorList>
    </citation>
    <scope>NUCLEOTIDE SEQUENCE [LARGE SCALE GENOMIC DNA]</scope>
    <source>
        <strain evidence="2 3">E</strain>
    </source>
</reference>
<dbReference type="EMBL" id="KZ613785">
    <property type="protein sequence ID" value="PMD61947.1"/>
    <property type="molecule type" value="Genomic_DNA"/>
</dbReference>
<proteinExistence type="predicted"/>
<evidence type="ECO:0000256" key="1">
    <source>
        <dbReference type="SAM" id="MobiDB-lite"/>
    </source>
</evidence>
<dbReference type="OrthoDB" id="3559338at2759"/>
<feature type="region of interest" description="Disordered" evidence="1">
    <location>
        <begin position="88"/>
        <end position="178"/>
    </location>
</feature>
<keyword evidence="3" id="KW-1185">Reference proteome</keyword>
<organism evidence="2 3">
    <name type="scientific">Hyaloscypha bicolor E</name>
    <dbReference type="NCBI Taxonomy" id="1095630"/>
    <lineage>
        <taxon>Eukaryota</taxon>
        <taxon>Fungi</taxon>
        <taxon>Dikarya</taxon>
        <taxon>Ascomycota</taxon>
        <taxon>Pezizomycotina</taxon>
        <taxon>Leotiomycetes</taxon>
        <taxon>Helotiales</taxon>
        <taxon>Hyaloscyphaceae</taxon>
        <taxon>Hyaloscypha</taxon>
        <taxon>Hyaloscypha bicolor</taxon>
    </lineage>
</organism>
<dbReference type="GeneID" id="36594736"/>
<evidence type="ECO:0000313" key="2">
    <source>
        <dbReference type="EMBL" id="PMD61947.1"/>
    </source>
</evidence>
<feature type="compositionally biased region" description="Basic residues" evidence="1">
    <location>
        <begin position="119"/>
        <end position="132"/>
    </location>
</feature>
<dbReference type="RefSeq" id="XP_024738851.1">
    <property type="nucleotide sequence ID" value="XM_024886659.1"/>
</dbReference>